<comment type="caution">
    <text evidence="4">The sequence shown here is derived from an EMBL/GenBank/DDBJ whole genome shotgun (WGS) entry which is preliminary data.</text>
</comment>
<dbReference type="OrthoDB" id="45365at2759"/>
<organism evidence="4 5">
    <name type="scientific">Cloeon dipterum</name>
    <dbReference type="NCBI Taxonomy" id="197152"/>
    <lineage>
        <taxon>Eukaryota</taxon>
        <taxon>Metazoa</taxon>
        <taxon>Ecdysozoa</taxon>
        <taxon>Arthropoda</taxon>
        <taxon>Hexapoda</taxon>
        <taxon>Insecta</taxon>
        <taxon>Pterygota</taxon>
        <taxon>Palaeoptera</taxon>
        <taxon>Ephemeroptera</taxon>
        <taxon>Pisciforma</taxon>
        <taxon>Baetidae</taxon>
        <taxon>Cloeon</taxon>
    </lineage>
</organism>
<dbReference type="PANTHER" id="PTHR45632:SF3">
    <property type="entry name" value="KELCH-LIKE PROTEIN 32"/>
    <property type="match status" value="1"/>
</dbReference>
<accession>A0A8S1DP48</accession>
<evidence type="ECO:0000259" key="3">
    <source>
        <dbReference type="Pfam" id="PF07707"/>
    </source>
</evidence>
<dbReference type="EMBL" id="CADEPI010000195">
    <property type="protein sequence ID" value="CAB3379785.1"/>
    <property type="molecule type" value="Genomic_DNA"/>
</dbReference>
<keyword evidence="2" id="KW-0677">Repeat</keyword>
<evidence type="ECO:0000313" key="5">
    <source>
        <dbReference type="Proteomes" id="UP000494165"/>
    </source>
</evidence>
<feature type="domain" description="BACK" evidence="3">
    <location>
        <begin position="133"/>
        <end position="229"/>
    </location>
</feature>
<dbReference type="Proteomes" id="UP000494165">
    <property type="component" value="Unassembled WGS sequence"/>
</dbReference>
<dbReference type="AlphaFoldDB" id="A0A8S1DP48"/>
<sequence length="482" mass="55077">MSGPIRNEEESTWEKRKLDLVKEGNTGLTFEIESNGKILIPAVLDDIRKYSSYLAGVIDCGEPGKPVKLKFENPTVFSMVVEFCHIRTLMNKPQTFEDGIELAGYAETCSIPELMKLCSDELLANKVTMENAWRTFDKHHKKKVILEICQKFLSKNTEKLLEQPNFLKISMEALEKFLTFPEMNIESEMSLIKACLRHLSAKKEEEKELLFKKHILRHLRLLTVLPGELSGIAKWLTKDERFWLVKMENSAILDIANLKLDKENPNLCTETVARKAETLTQNFVTEDLTNVATLLDSGSYLFLQGAANKLVVAFEAKQSIMLQGVELFCPIDYLDQNLTDVRFKEENKGRVMHLLPDQVTVHLDIVHRGKMLLQRDIPREENKLYKMNAIELLKTYMFLPKGAQLNIEVTFKGKCCLRRVSGSKAMVNDSEVMEKVKLYHKRKELPLPGHVRGIENTFKPISNGNSLVPLGAIKAIHYALVR</sequence>
<dbReference type="PANTHER" id="PTHR45632">
    <property type="entry name" value="LD33804P"/>
    <property type="match status" value="1"/>
</dbReference>
<keyword evidence="1" id="KW-0880">Kelch repeat</keyword>
<dbReference type="InterPro" id="IPR011705">
    <property type="entry name" value="BACK"/>
</dbReference>
<gene>
    <name evidence="4" type="ORF">CLODIP_2_CD11564</name>
</gene>
<dbReference type="Pfam" id="PF07707">
    <property type="entry name" value="BACK"/>
    <property type="match status" value="1"/>
</dbReference>
<reference evidence="4 5" key="1">
    <citation type="submission" date="2020-04" db="EMBL/GenBank/DDBJ databases">
        <authorList>
            <person name="Alioto T."/>
            <person name="Alioto T."/>
            <person name="Gomez Garrido J."/>
        </authorList>
    </citation>
    <scope>NUCLEOTIDE SEQUENCE [LARGE SCALE GENOMIC DNA]</scope>
</reference>
<name>A0A8S1DP48_9INSE</name>
<evidence type="ECO:0000256" key="2">
    <source>
        <dbReference type="ARBA" id="ARBA00022737"/>
    </source>
</evidence>
<evidence type="ECO:0000313" key="4">
    <source>
        <dbReference type="EMBL" id="CAB3379785.1"/>
    </source>
</evidence>
<dbReference type="Gene3D" id="1.25.40.420">
    <property type="match status" value="1"/>
</dbReference>
<proteinExistence type="predicted"/>
<keyword evidence="5" id="KW-1185">Reference proteome</keyword>
<protein>
    <recommendedName>
        <fullName evidence="3">BACK domain-containing protein</fullName>
    </recommendedName>
</protein>
<evidence type="ECO:0000256" key="1">
    <source>
        <dbReference type="ARBA" id="ARBA00022441"/>
    </source>
</evidence>